<dbReference type="Pfam" id="PF13542">
    <property type="entry name" value="HTH_Tnp_ISL3"/>
    <property type="match status" value="1"/>
</dbReference>
<dbReference type="PANTHER" id="PTHR33498">
    <property type="entry name" value="TRANSPOSASE FOR INSERTION SEQUENCE ELEMENT IS1557"/>
    <property type="match status" value="1"/>
</dbReference>
<evidence type="ECO:0000313" key="5">
    <source>
        <dbReference type="Proteomes" id="UP000288096"/>
    </source>
</evidence>
<reference evidence="5" key="2">
    <citation type="submission" date="2019-01" db="EMBL/GenBank/DDBJ databases">
        <title>Genome sequence of Desulfonema ishimotonii strain Tokyo 01.</title>
        <authorList>
            <person name="Fukui M."/>
        </authorList>
    </citation>
    <scope>NUCLEOTIDE SEQUENCE [LARGE SCALE GENOMIC DNA]</scope>
    <source>
        <strain evidence="5">Tokyo 01</strain>
    </source>
</reference>
<feature type="domain" description="Transposase IS204/IS1001/IS1096/IS1165 DDE" evidence="1">
    <location>
        <begin position="157"/>
        <end position="379"/>
    </location>
</feature>
<reference evidence="5" key="1">
    <citation type="submission" date="2017-11" db="EMBL/GenBank/DDBJ databases">
        <authorList>
            <person name="Watanabe M."/>
            <person name="Kojima H."/>
        </authorList>
    </citation>
    <scope>NUCLEOTIDE SEQUENCE [LARGE SCALE GENOMIC DNA]</scope>
    <source>
        <strain evidence="5">Tokyo 01</strain>
    </source>
</reference>
<organism evidence="4 5">
    <name type="scientific">Desulfonema ishimotonii</name>
    <dbReference type="NCBI Taxonomy" id="45657"/>
    <lineage>
        <taxon>Bacteria</taxon>
        <taxon>Pseudomonadati</taxon>
        <taxon>Thermodesulfobacteriota</taxon>
        <taxon>Desulfobacteria</taxon>
        <taxon>Desulfobacterales</taxon>
        <taxon>Desulfococcaceae</taxon>
        <taxon>Desulfonema</taxon>
    </lineage>
</organism>
<keyword evidence="5" id="KW-1185">Reference proteome</keyword>
<evidence type="ECO:0000259" key="3">
    <source>
        <dbReference type="Pfam" id="PF14690"/>
    </source>
</evidence>
<evidence type="ECO:0000259" key="1">
    <source>
        <dbReference type="Pfam" id="PF01610"/>
    </source>
</evidence>
<evidence type="ECO:0000313" key="4">
    <source>
        <dbReference type="EMBL" id="GBC61228.1"/>
    </source>
</evidence>
<dbReference type="AlphaFoldDB" id="A0A401FW83"/>
<feature type="domain" description="Transposase IS204/IS1001/IS1096/IS1165 zinc-finger" evidence="3">
    <location>
        <begin position="44"/>
        <end position="87"/>
    </location>
</feature>
<name>A0A401FW83_9BACT</name>
<comment type="caution">
    <text evidence="4">The sequence shown here is derived from an EMBL/GenBank/DDBJ whole genome shotgun (WGS) entry which is preliminary data.</text>
</comment>
<gene>
    <name evidence="4" type="ORF">DENIS_2188</name>
</gene>
<dbReference type="InterPro" id="IPR032877">
    <property type="entry name" value="Transposase_HTH"/>
</dbReference>
<evidence type="ECO:0000259" key="2">
    <source>
        <dbReference type="Pfam" id="PF13542"/>
    </source>
</evidence>
<dbReference type="PANTHER" id="PTHR33498:SF1">
    <property type="entry name" value="TRANSPOSASE FOR INSERTION SEQUENCE ELEMENT IS1557"/>
    <property type="match status" value="1"/>
</dbReference>
<dbReference type="InterPro" id="IPR047951">
    <property type="entry name" value="Transpos_ISL3"/>
</dbReference>
<dbReference type="Pfam" id="PF01610">
    <property type="entry name" value="DDE_Tnp_ISL3"/>
    <property type="match status" value="1"/>
</dbReference>
<protein>
    <submittedName>
        <fullName evidence="4">ISL3 family transposase</fullName>
    </submittedName>
</protein>
<dbReference type="Pfam" id="PF14690">
    <property type="entry name" value="Zn_ribbon_ISL3"/>
    <property type="match status" value="1"/>
</dbReference>
<dbReference type="EMBL" id="BEXT01000001">
    <property type="protein sequence ID" value="GBC61228.1"/>
    <property type="molecule type" value="Genomic_DNA"/>
</dbReference>
<dbReference type="NCBIfam" id="NF033550">
    <property type="entry name" value="transpos_ISL3"/>
    <property type="match status" value="1"/>
</dbReference>
<dbReference type="InterPro" id="IPR002560">
    <property type="entry name" value="Transposase_DDE"/>
</dbReference>
<accession>A0A401FW83</accession>
<proteinExistence type="predicted"/>
<feature type="domain" description="Transposase IS204/IS1001/IS1096/IS1165 helix-turn-helix" evidence="2">
    <location>
        <begin position="92"/>
        <end position="141"/>
    </location>
</feature>
<sequence>MKDTELIQMGLGLTHPWQIVSCEFSYLQRCPDIRIDFPGGSLFNCPACGQNGYRAYDTEHKTWRHLNFSEHETYLKACVPRVNCPTCGIRKVEVPWARRGSGFTLLFEARIMAAALSMPVNALARLVNEHDTRLWRLISYHTEEAVSGEDLSGVSCIGVDETAVRRGYNYITTFVDIDRSKNIFITPGRGSETIKKFSRELVRYGENSNNIKKVFCGMSRAFINGIEKYLPEADITSDRFHLMKISGDAVNKVRRQEQRQYSELKKTRWLWLKNADQLTVKEKERIEMIKNKYPKLKTVRAGPARPDFQKLYSLPLEDAGSYLKKWYFRATHSRIEPGKNAAYSITRHWDGVLNWFRSHISNGIPEGTNSLVQSAKKQSQRFSERPIFSEYYFP</sequence>
<dbReference type="RefSeq" id="WP_166405031.1">
    <property type="nucleotide sequence ID" value="NZ_BEXT01000001.1"/>
</dbReference>
<dbReference type="InterPro" id="IPR029261">
    <property type="entry name" value="Transposase_Znf"/>
</dbReference>
<dbReference type="Proteomes" id="UP000288096">
    <property type="component" value="Unassembled WGS sequence"/>
</dbReference>